<proteinExistence type="predicted"/>
<dbReference type="Proteomes" id="UP000652477">
    <property type="component" value="Unassembled WGS sequence"/>
</dbReference>
<comment type="caution">
    <text evidence="2">The sequence shown here is derived from an EMBL/GenBank/DDBJ whole genome shotgun (WGS) entry which is preliminary data.</text>
</comment>
<keyword evidence="3" id="KW-1185">Reference proteome</keyword>
<gene>
    <name evidence="2" type="ORF">H8S37_10025</name>
</gene>
<organism evidence="2 3">
    <name type="scientific">Mediterraneibacter hominis</name>
    <dbReference type="NCBI Taxonomy" id="2763054"/>
    <lineage>
        <taxon>Bacteria</taxon>
        <taxon>Bacillati</taxon>
        <taxon>Bacillota</taxon>
        <taxon>Clostridia</taxon>
        <taxon>Lachnospirales</taxon>
        <taxon>Lachnospiraceae</taxon>
        <taxon>Mediterraneibacter</taxon>
    </lineage>
</organism>
<feature type="transmembrane region" description="Helical" evidence="1">
    <location>
        <begin position="35"/>
        <end position="53"/>
    </location>
</feature>
<dbReference type="SUPFAM" id="SSF75011">
    <property type="entry name" value="3-carboxy-cis,cis-mucoante lactonizing enzyme"/>
    <property type="match status" value="1"/>
</dbReference>
<evidence type="ECO:0000313" key="3">
    <source>
        <dbReference type="Proteomes" id="UP000652477"/>
    </source>
</evidence>
<keyword evidence="1" id="KW-1133">Transmembrane helix</keyword>
<accession>A0A923LJ72</accession>
<dbReference type="AlphaFoldDB" id="A0A923LJ72"/>
<dbReference type="EMBL" id="JACOPF010000002">
    <property type="protein sequence ID" value="MBC5689255.1"/>
    <property type="molecule type" value="Genomic_DNA"/>
</dbReference>
<keyword evidence="1" id="KW-0812">Transmembrane</keyword>
<evidence type="ECO:0000256" key="1">
    <source>
        <dbReference type="SAM" id="Phobius"/>
    </source>
</evidence>
<name>A0A923LJ72_9FIRM</name>
<reference evidence="2" key="1">
    <citation type="submission" date="2020-08" db="EMBL/GenBank/DDBJ databases">
        <title>Genome public.</title>
        <authorList>
            <person name="Liu C."/>
            <person name="Sun Q."/>
        </authorList>
    </citation>
    <scope>NUCLEOTIDE SEQUENCE</scope>
    <source>
        <strain evidence="2">NSJ-55</strain>
    </source>
</reference>
<evidence type="ECO:0000313" key="2">
    <source>
        <dbReference type="EMBL" id="MBC5689255.1"/>
    </source>
</evidence>
<dbReference type="Pfam" id="PF18975">
    <property type="entry name" value="DUF5711"/>
    <property type="match status" value="1"/>
</dbReference>
<protein>
    <submittedName>
        <fullName evidence="2">Uncharacterized protein</fullName>
    </submittedName>
</protein>
<dbReference type="InterPro" id="IPR043765">
    <property type="entry name" value="DUF5711"/>
</dbReference>
<keyword evidence="1" id="KW-0472">Membrane</keyword>
<dbReference type="RefSeq" id="WP_186875930.1">
    <property type="nucleotide sequence ID" value="NZ_JACOPF010000002.1"/>
</dbReference>
<sequence>MAQKKNPYLRAVKAPDVEEIKKREKKHRREKIKKIVVITGLIVLAVIGTILLLKNKAYGTARTAAEYIQETSDSNRYAVFADGLVRYNRDGVVLLNHKNEEQWIQPAQFQNPVIDVNGDTFAVADIGGNTILVFTEKGLKGEVETNLPIEKITLSDQGIVGVLLKNENTPMVMAYDATGNILVEHQVTVGNAGYPTALEISDDGTLLAVSYLSVNGAVLKSRVVYYNFGETGKAKADNEVSAQEYADTVVGEIFFMENDRSVVVGDHSFVIYEGAEIPEKKKEVELKQEIKSVFHTDKYIGFVLLNNEKSGYEVRLYDKTGKQVMNRGFTGEYSNVKMDGDEIILYEGSKCCIITDTGILKFQGDLKVDVLEITRAWGLNRYYVMSANGLRVIYLTK</sequence>